<dbReference type="EMBL" id="JACHLY010000001">
    <property type="protein sequence ID" value="MBB5999056.1"/>
    <property type="molecule type" value="Genomic_DNA"/>
</dbReference>
<evidence type="ECO:0000313" key="3">
    <source>
        <dbReference type="Proteomes" id="UP000578077"/>
    </source>
</evidence>
<feature type="region of interest" description="Disordered" evidence="1">
    <location>
        <begin position="128"/>
        <end position="217"/>
    </location>
</feature>
<dbReference type="InterPro" id="IPR011991">
    <property type="entry name" value="ArsR-like_HTH"/>
</dbReference>
<dbReference type="InterPro" id="IPR036390">
    <property type="entry name" value="WH_DNA-bd_sf"/>
</dbReference>
<feature type="region of interest" description="Disordered" evidence="1">
    <location>
        <begin position="66"/>
        <end position="91"/>
    </location>
</feature>
<accession>A0A841E7S4</accession>
<dbReference type="Proteomes" id="UP000578077">
    <property type="component" value="Unassembled WGS sequence"/>
</dbReference>
<dbReference type="Gene3D" id="1.10.10.10">
    <property type="entry name" value="Winged helix-like DNA-binding domain superfamily/Winged helix DNA-binding domain"/>
    <property type="match status" value="1"/>
</dbReference>
<reference evidence="2 3" key="1">
    <citation type="submission" date="2020-08" db="EMBL/GenBank/DDBJ databases">
        <title>Sequencing the genomes of 1000 actinobacteria strains.</title>
        <authorList>
            <person name="Klenk H.-P."/>
        </authorList>
    </citation>
    <scope>NUCLEOTIDE SEQUENCE [LARGE SCALE GENOMIC DNA]</scope>
    <source>
        <strain evidence="2 3">DSM 44593</strain>
    </source>
</reference>
<dbReference type="InterPro" id="IPR036388">
    <property type="entry name" value="WH-like_DNA-bd_sf"/>
</dbReference>
<dbReference type="AlphaFoldDB" id="A0A841E7S4"/>
<name>A0A841E7S4_9ACTN</name>
<evidence type="ECO:0000256" key="1">
    <source>
        <dbReference type="SAM" id="MobiDB-lite"/>
    </source>
</evidence>
<feature type="compositionally biased region" description="Low complexity" evidence="1">
    <location>
        <begin position="205"/>
        <end position="217"/>
    </location>
</feature>
<keyword evidence="3" id="KW-1185">Reference proteome</keyword>
<evidence type="ECO:0000313" key="2">
    <source>
        <dbReference type="EMBL" id="MBB5999056.1"/>
    </source>
</evidence>
<dbReference type="CDD" id="cd00090">
    <property type="entry name" value="HTH_ARSR"/>
    <property type="match status" value="1"/>
</dbReference>
<protein>
    <submittedName>
        <fullName evidence="2">Putative ArsR family transcriptional regulator</fullName>
    </submittedName>
</protein>
<dbReference type="SUPFAM" id="SSF46785">
    <property type="entry name" value="Winged helix' DNA-binding domain"/>
    <property type="match status" value="1"/>
</dbReference>
<dbReference type="Pfam" id="PF12840">
    <property type="entry name" value="HTH_20"/>
    <property type="match status" value="1"/>
</dbReference>
<gene>
    <name evidence="2" type="ORF">HNR25_002807</name>
</gene>
<sequence>MTGSGIDAVSVLAEPLRHRLYDYVAGRGGEVTRAEAAEAVGARRNLAAFHLDKLVEAGLLEVERRKVSGRDGPGSGRPAKLYRRSSREHAVQLPPRDYGTAAGLLAEAVERAGAEEALYAAARAEGERRGAACAARTRPEPDGAAESRTSEDTPAPRDAPPPTSGPVSAEGLAGWLQGHGYEPVPVVADGGAGPADGPPHPTADPPQGGAADAAAPAADPALRLRNCPFDAVARSHPPVACGMNLELLRGLLRGAGADAFRADMAPAAEGCCVMISSSGNSKTNSR</sequence>
<organism evidence="2 3">
    <name type="scientific">Streptomonospora salina</name>
    <dbReference type="NCBI Taxonomy" id="104205"/>
    <lineage>
        <taxon>Bacteria</taxon>
        <taxon>Bacillati</taxon>
        <taxon>Actinomycetota</taxon>
        <taxon>Actinomycetes</taxon>
        <taxon>Streptosporangiales</taxon>
        <taxon>Nocardiopsidaceae</taxon>
        <taxon>Streptomonospora</taxon>
    </lineage>
</organism>
<proteinExistence type="predicted"/>
<dbReference type="RefSeq" id="WP_184635717.1">
    <property type="nucleotide sequence ID" value="NZ_BAABKT010000010.1"/>
</dbReference>
<comment type="caution">
    <text evidence="2">The sequence shown here is derived from an EMBL/GenBank/DDBJ whole genome shotgun (WGS) entry which is preliminary data.</text>
</comment>